<dbReference type="Gene3D" id="3.40.630.30">
    <property type="match status" value="1"/>
</dbReference>
<evidence type="ECO:0000313" key="4">
    <source>
        <dbReference type="EMBL" id="MFD1645205.1"/>
    </source>
</evidence>
<dbReference type="InterPro" id="IPR016181">
    <property type="entry name" value="Acyl_CoA_acyltransferase"/>
</dbReference>
<evidence type="ECO:0000256" key="2">
    <source>
        <dbReference type="ARBA" id="ARBA00023315"/>
    </source>
</evidence>
<dbReference type="InterPro" id="IPR050832">
    <property type="entry name" value="Bact_Acetyltransf"/>
</dbReference>
<gene>
    <name evidence="4" type="ORF">ACFSBL_05870</name>
</gene>
<dbReference type="Pfam" id="PF00583">
    <property type="entry name" value="Acetyltransf_1"/>
    <property type="match status" value="1"/>
</dbReference>
<name>A0ABD6DHE4_9EURY</name>
<protein>
    <submittedName>
        <fullName evidence="4">GNAT family N-acetyltransferase</fullName>
        <ecNumber evidence="4">2.3.1.-</ecNumber>
    </submittedName>
</protein>
<keyword evidence="5" id="KW-1185">Reference proteome</keyword>
<dbReference type="PROSITE" id="PS51186">
    <property type="entry name" value="GNAT"/>
    <property type="match status" value="1"/>
</dbReference>
<proteinExistence type="predicted"/>
<reference evidence="4 5" key="1">
    <citation type="journal article" date="2019" name="Int. J. Syst. Evol. Microbiol.">
        <title>The Global Catalogue of Microorganisms (GCM) 10K type strain sequencing project: providing services to taxonomists for standard genome sequencing and annotation.</title>
        <authorList>
            <consortium name="The Broad Institute Genomics Platform"/>
            <consortium name="The Broad Institute Genome Sequencing Center for Infectious Disease"/>
            <person name="Wu L."/>
            <person name="Ma J."/>
        </authorList>
    </citation>
    <scope>NUCLEOTIDE SEQUENCE [LARGE SCALE GENOMIC DNA]</scope>
    <source>
        <strain evidence="4 5">CGMCC 1.10390</strain>
    </source>
</reference>
<dbReference type="EC" id="2.3.1.-" evidence="4"/>
<evidence type="ECO:0000256" key="1">
    <source>
        <dbReference type="ARBA" id="ARBA00022679"/>
    </source>
</evidence>
<organism evidence="4 5">
    <name type="scientific">Haloarchaeobius litoreus</name>
    <dbReference type="NCBI Taxonomy" id="755306"/>
    <lineage>
        <taxon>Archaea</taxon>
        <taxon>Methanobacteriati</taxon>
        <taxon>Methanobacteriota</taxon>
        <taxon>Stenosarchaea group</taxon>
        <taxon>Halobacteria</taxon>
        <taxon>Halobacteriales</taxon>
        <taxon>Halorubellaceae</taxon>
        <taxon>Haloarchaeobius</taxon>
    </lineage>
</organism>
<dbReference type="EMBL" id="JBHUDO010000002">
    <property type="protein sequence ID" value="MFD1645205.1"/>
    <property type="molecule type" value="Genomic_DNA"/>
</dbReference>
<feature type="domain" description="N-acetyltransferase" evidence="3">
    <location>
        <begin position="4"/>
        <end position="181"/>
    </location>
</feature>
<evidence type="ECO:0000259" key="3">
    <source>
        <dbReference type="PROSITE" id="PS51186"/>
    </source>
</evidence>
<dbReference type="CDD" id="cd04301">
    <property type="entry name" value="NAT_SF"/>
    <property type="match status" value="1"/>
</dbReference>
<dbReference type="RefSeq" id="WP_256399285.1">
    <property type="nucleotide sequence ID" value="NZ_JANHJR010000001.1"/>
</dbReference>
<comment type="caution">
    <text evidence="4">The sequence shown here is derived from an EMBL/GenBank/DDBJ whole genome shotgun (WGS) entry which is preliminary data.</text>
</comment>
<dbReference type="AlphaFoldDB" id="A0ABD6DHE4"/>
<dbReference type="SUPFAM" id="SSF55729">
    <property type="entry name" value="Acyl-CoA N-acyltransferases (Nat)"/>
    <property type="match status" value="1"/>
</dbReference>
<dbReference type="InterPro" id="IPR000182">
    <property type="entry name" value="GNAT_dom"/>
</dbReference>
<keyword evidence="1 4" id="KW-0808">Transferase</keyword>
<dbReference type="PANTHER" id="PTHR43877:SF5">
    <property type="entry name" value="BLL8307 PROTEIN"/>
    <property type="match status" value="1"/>
</dbReference>
<keyword evidence="2 4" id="KW-0012">Acyltransferase</keyword>
<dbReference type="GO" id="GO:0016746">
    <property type="term" value="F:acyltransferase activity"/>
    <property type="evidence" value="ECO:0007669"/>
    <property type="project" value="UniProtKB-KW"/>
</dbReference>
<accession>A0ABD6DHE4</accession>
<sequence length="181" mass="20606">MDDLVIRRFTIPDTDPVWRVHDRALRASAMDYDPEYNRYLRHLEREFFEPGGWFTVVEAADSSVATTTRDHADEPPVVAIGGFQPLAYVREDSANPPSWLPADETETCRVRSVAVAPDLQGEGIGTALLARLEQRAVERGFEYTVLQTDTAMDQACRFYERRGYASLAETDGERWYGKRLD</sequence>
<dbReference type="PANTHER" id="PTHR43877">
    <property type="entry name" value="AMINOALKYLPHOSPHONATE N-ACETYLTRANSFERASE-RELATED-RELATED"/>
    <property type="match status" value="1"/>
</dbReference>
<evidence type="ECO:0000313" key="5">
    <source>
        <dbReference type="Proteomes" id="UP001597034"/>
    </source>
</evidence>
<dbReference type="Proteomes" id="UP001597034">
    <property type="component" value="Unassembled WGS sequence"/>
</dbReference>